<dbReference type="InterPro" id="IPR001845">
    <property type="entry name" value="HTH_ArsR_DNA-bd_dom"/>
</dbReference>
<feature type="domain" description="HTH arsR-type" evidence="4">
    <location>
        <begin position="1"/>
        <end position="95"/>
    </location>
</feature>
<dbReference type="SMART" id="SM00418">
    <property type="entry name" value="HTH_ARSR"/>
    <property type="match status" value="1"/>
</dbReference>
<evidence type="ECO:0000259" key="4">
    <source>
        <dbReference type="PROSITE" id="PS50987"/>
    </source>
</evidence>
<evidence type="ECO:0000313" key="5">
    <source>
        <dbReference type="EMBL" id="MDA5398132.1"/>
    </source>
</evidence>
<evidence type="ECO:0000256" key="1">
    <source>
        <dbReference type="ARBA" id="ARBA00023015"/>
    </source>
</evidence>
<dbReference type="CDD" id="cd00090">
    <property type="entry name" value="HTH_ARSR"/>
    <property type="match status" value="1"/>
</dbReference>
<evidence type="ECO:0000256" key="3">
    <source>
        <dbReference type="ARBA" id="ARBA00023163"/>
    </source>
</evidence>
<dbReference type="Proteomes" id="UP001151234">
    <property type="component" value="Unassembled WGS sequence"/>
</dbReference>
<dbReference type="AlphaFoldDB" id="A0A9X3UGK7"/>
<name>A0A9X3UGK7_9HYPH</name>
<dbReference type="InterPro" id="IPR036388">
    <property type="entry name" value="WH-like_DNA-bd_sf"/>
</dbReference>
<dbReference type="Gene3D" id="1.10.10.10">
    <property type="entry name" value="Winged helix-like DNA-binding domain superfamily/Winged helix DNA-binding domain"/>
    <property type="match status" value="1"/>
</dbReference>
<sequence>MDESVAAKSLSALGHEARLAVFRLLVRAGEDGLNVGEIGLHLEIPPSTLAHHLSTLVDVGLVRQKRFGREIRNYAEYDRMTGLVDFLTRECCAGVGQPS</sequence>
<organism evidence="5 6">
    <name type="scientific">Hoeflea prorocentri</name>
    <dbReference type="NCBI Taxonomy" id="1922333"/>
    <lineage>
        <taxon>Bacteria</taxon>
        <taxon>Pseudomonadati</taxon>
        <taxon>Pseudomonadota</taxon>
        <taxon>Alphaproteobacteria</taxon>
        <taxon>Hyphomicrobiales</taxon>
        <taxon>Rhizobiaceae</taxon>
        <taxon>Hoeflea</taxon>
    </lineage>
</organism>
<keyword evidence="1" id="KW-0805">Transcription regulation</keyword>
<gene>
    <name evidence="5" type="ORF">OQ273_06050</name>
</gene>
<dbReference type="RefSeq" id="WP_267989571.1">
    <property type="nucleotide sequence ID" value="NZ_JAPJZI010000001.1"/>
</dbReference>
<proteinExistence type="predicted"/>
<keyword evidence="3" id="KW-0804">Transcription</keyword>
<dbReference type="InterPro" id="IPR036390">
    <property type="entry name" value="WH_DNA-bd_sf"/>
</dbReference>
<comment type="caution">
    <text evidence="5">The sequence shown here is derived from an EMBL/GenBank/DDBJ whole genome shotgun (WGS) entry which is preliminary data.</text>
</comment>
<dbReference type="PANTHER" id="PTHR43132">
    <property type="entry name" value="ARSENICAL RESISTANCE OPERON REPRESSOR ARSR-RELATED"/>
    <property type="match status" value="1"/>
</dbReference>
<evidence type="ECO:0000313" key="6">
    <source>
        <dbReference type="Proteomes" id="UP001151234"/>
    </source>
</evidence>
<keyword evidence="6" id="KW-1185">Reference proteome</keyword>
<dbReference type="PANTHER" id="PTHR43132:SF2">
    <property type="entry name" value="ARSENICAL RESISTANCE OPERON REPRESSOR ARSR-RELATED"/>
    <property type="match status" value="1"/>
</dbReference>
<protein>
    <submittedName>
        <fullName evidence="5">Metalloregulator ArsR/SmtB family transcription factor</fullName>
    </submittedName>
</protein>
<dbReference type="SUPFAM" id="SSF46785">
    <property type="entry name" value="Winged helix' DNA-binding domain"/>
    <property type="match status" value="1"/>
</dbReference>
<dbReference type="InterPro" id="IPR011991">
    <property type="entry name" value="ArsR-like_HTH"/>
</dbReference>
<dbReference type="GO" id="GO:0003677">
    <property type="term" value="F:DNA binding"/>
    <property type="evidence" value="ECO:0007669"/>
    <property type="project" value="UniProtKB-KW"/>
</dbReference>
<dbReference type="InterPro" id="IPR051011">
    <property type="entry name" value="Metal_resp_trans_reg"/>
</dbReference>
<dbReference type="EMBL" id="JAPJZI010000001">
    <property type="protein sequence ID" value="MDA5398132.1"/>
    <property type="molecule type" value="Genomic_DNA"/>
</dbReference>
<reference evidence="5" key="1">
    <citation type="submission" date="2022-11" db="EMBL/GenBank/DDBJ databases">
        <title>Draft genome sequence of Hoeflea poritis E7-10 and Hoeflea prorocentri PM5-8, separated from scleractinian coral Porites lutea and marine dinoflagellate.</title>
        <authorList>
            <person name="Zhang G."/>
            <person name="Wei Q."/>
            <person name="Cai L."/>
        </authorList>
    </citation>
    <scope>NUCLEOTIDE SEQUENCE</scope>
    <source>
        <strain evidence="5">PM5-8</strain>
    </source>
</reference>
<dbReference type="PROSITE" id="PS50987">
    <property type="entry name" value="HTH_ARSR_2"/>
    <property type="match status" value="1"/>
</dbReference>
<dbReference type="Pfam" id="PF12840">
    <property type="entry name" value="HTH_20"/>
    <property type="match status" value="1"/>
</dbReference>
<accession>A0A9X3UGK7</accession>
<keyword evidence="2" id="KW-0238">DNA-binding</keyword>
<evidence type="ECO:0000256" key="2">
    <source>
        <dbReference type="ARBA" id="ARBA00023125"/>
    </source>
</evidence>
<dbReference type="GO" id="GO:0003700">
    <property type="term" value="F:DNA-binding transcription factor activity"/>
    <property type="evidence" value="ECO:0007669"/>
    <property type="project" value="InterPro"/>
</dbReference>